<dbReference type="RefSeq" id="WP_011357288.1">
    <property type="nucleotide sequence ID" value="NC_007512.1"/>
</dbReference>
<proteinExistence type="predicted"/>
<dbReference type="EMBL" id="CP000096">
    <property type="protein sequence ID" value="ABB23413.1"/>
    <property type="molecule type" value="Genomic_DNA"/>
</dbReference>
<evidence type="ECO:0000313" key="3">
    <source>
        <dbReference type="Proteomes" id="UP000002709"/>
    </source>
</evidence>
<keyword evidence="3" id="KW-1185">Reference proteome</keyword>
<feature type="domain" description="HTH cro/C1-type" evidence="1">
    <location>
        <begin position="10"/>
        <end position="64"/>
    </location>
</feature>
<dbReference type="AlphaFoldDB" id="Q3B5G8"/>
<dbReference type="InterPro" id="IPR052345">
    <property type="entry name" value="Rad_response_metalloprotease"/>
</dbReference>
<dbReference type="PANTHER" id="PTHR43236:SF1">
    <property type="entry name" value="BLL7220 PROTEIN"/>
    <property type="match status" value="1"/>
</dbReference>
<accession>Q3B5G8</accession>
<dbReference type="STRING" id="319225.Plut_0529"/>
<dbReference type="HOGENOM" id="CLU_1336459_0_0_10"/>
<evidence type="ECO:0000259" key="1">
    <source>
        <dbReference type="PROSITE" id="PS50943"/>
    </source>
</evidence>
<dbReference type="Proteomes" id="UP000002709">
    <property type="component" value="Chromosome"/>
</dbReference>
<name>Q3B5G8_CHLL3</name>
<dbReference type="SUPFAM" id="SSF47413">
    <property type="entry name" value="lambda repressor-like DNA-binding domains"/>
    <property type="match status" value="1"/>
</dbReference>
<dbReference type="KEGG" id="plt:Plut_0529"/>
<evidence type="ECO:0000313" key="2">
    <source>
        <dbReference type="EMBL" id="ABB23413.1"/>
    </source>
</evidence>
<sequence length="205" mass="22666">MTEENIGQRIKELRGQKGLSQEELARRIAMPRTAVTKIESGSQEVRFRELAKFAEALGISLGTLLEERRPVRESVEDAFLRVSDSAQGYGHIRPELETMLHVILLSAAGDPLLDGRRITETVLEADRMHLAAYGKSISGMPKGSSSEMEHAISTTLANMVKEHVLHMVVDRESGARRYLPLMKPDLQELSAAAYVLIEKAVAMTG</sequence>
<dbReference type="InterPro" id="IPR010982">
    <property type="entry name" value="Lambda_DNA-bd_dom_sf"/>
</dbReference>
<dbReference type="GO" id="GO:0003677">
    <property type="term" value="F:DNA binding"/>
    <property type="evidence" value="ECO:0007669"/>
    <property type="project" value="InterPro"/>
</dbReference>
<dbReference type="Gene3D" id="1.10.260.40">
    <property type="entry name" value="lambda repressor-like DNA-binding domains"/>
    <property type="match status" value="1"/>
</dbReference>
<protein>
    <submittedName>
        <fullName evidence="2">Transcriptional regulator, XRE family</fullName>
    </submittedName>
</protein>
<dbReference type="InterPro" id="IPR001387">
    <property type="entry name" value="Cro/C1-type_HTH"/>
</dbReference>
<reference evidence="3" key="1">
    <citation type="submission" date="2005-08" db="EMBL/GenBank/DDBJ databases">
        <title>Complete sequence of Pelodictyon luteolum DSM 273.</title>
        <authorList>
            <consortium name="US DOE Joint Genome Institute"/>
            <person name="Copeland A."/>
            <person name="Lucas S."/>
            <person name="Lapidus A."/>
            <person name="Barry K."/>
            <person name="Detter J.C."/>
            <person name="Glavina T."/>
            <person name="Hammon N."/>
            <person name="Israni S."/>
            <person name="Pitluck S."/>
            <person name="Bryant D."/>
            <person name="Schmutz J."/>
            <person name="Larimer F."/>
            <person name="Land M."/>
            <person name="Kyrpides N."/>
            <person name="Ivanova N."/>
            <person name="Richardson P."/>
        </authorList>
    </citation>
    <scope>NUCLEOTIDE SEQUENCE [LARGE SCALE GENOMIC DNA]</scope>
    <source>
        <strain evidence="3">DSM 273 / BCRC 81028 / 2530</strain>
    </source>
</reference>
<dbReference type="SMART" id="SM00530">
    <property type="entry name" value="HTH_XRE"/>
    <property type="match status" value="1"/>
</dbReference>
<dbReference type="CDD" id="cd00093">
    <property type="entry name" value="HTH_XRE"/>
    <property type="match status" value="1"/>
</dbReference>
<gene>
    <name evidence="2" type="ordered locus">Plut_0529</name>
</gene>
<dbReference type="PROSITE" id="PS50943">
    <property type="entry name" value="HTH_CROC1"/>
    <property type="match status" value="1"/>
</dbReference>
<dbReference type="OrthoDB" id="9804491at2"/>
<dbReference type="Pfam" id="PF01381">
    <property type="entry name" value="HTH_3"/>
    <property type="match status" value="1"/>
</dbReference>
<dbReference type="PANTHER" id="PTHR43236">
    <property type="entry name" value="ANTITOXIN HIGA1"/>
    <property type="match status" value="1"/>
</dbReference>
<organism evidence="2 3">
    <name type="scientific">Chlorobium luteolum (strain DSM 273 / BCRC 81028 / 2530)</name>
    <name type="common">Pelodictyon luteolum</name>
    <dbReference type="NCBI Taxonomy" id="319225"/>
    <lineage>
        <taxon>Bacteria</taxon>
        <taxon>Pseudomonadati</taxon>
        <taxon>Chlorobiota</taxon>
        <taxon>Chlorobiia</taxon>
        <taxon>Chlorobiales</taxon>
        <taxon>Chlorobiaceae</taxon>
        <taxon>Chlorobium/Pelodictyon group</taxon>
        <taxon>Pelodictyon</taxon>
    </lineage>
</organism>